<evidence type="ECO:0000313" key="1">
    <source>
        <dbReference type="EMBL" id="RDD61450.1"/>
    </source>
</evidence>
<dbReference type="RefSeq" id="WP_114582703.1">
    <property type="nucleotide sequence ID" value="NZ_QPMH01000012.1"/>
</dbReference>
<comment type="caution">
    <text evidence="1">The sequence shown here is derived from an EMBL/GenBank/DDBJ whole genome shotgun (WGS) entry which is preliminary data.</text>
</comment>
<protein>
    <submittedName>
        <fullName evidence="1">Uncharacterized protein</fullName>
    </submittedName>
</protein>
<gene>
    <name evidence="1" type="ORF">DRB17_13325</name>
</gene>
<proteinExistence type="predicted"/>
<organism evidence="1 2">
    <name type="scientific">Ferruginivarius sediminum</name>
    <dbReference type="NCBI Taxonomy" id="2661937"/>
    <lineage>
        <taxon>Bacteria</taxon>
        <taxon>Pseudomonadati</taxon>
        <taxon>Pseudomonadota</taxon>
        <taxon>Alphaproteobacteria</taxon>
        <taxon>Rhodospirillales</taxon>
        <taxon>Rhodospirillaceae</taxon>
        <taxon>Ferruginivarius</taxon>
    </lineage>
</organism>
<dbReference type="EMBL" id="QPMH01000012">
    <property type="protein sequence ID" value="RDD61450.1"/>
    <property type="molecule type" value="Genomic_DNA"/>
</dbReference>
<keyword evidence="2" id="KW-1185">Reference proteome</keyword>
<reference evidence="1 2" key="1">
    <citation type="submission" date="2018-07" db="EMBL/GenBank/DDBJ databases">
        <title>Venubactetium sediminum gen. nov., sp. nov., isolated from a marine solar saltern.</title>
        <authorList>
            <person name="Wang S."/>
        </authorList>
    </citation>
    <scope>NUCLEOTIDE SEQUENCE [LARGE SCALE GENOMIC DNA]</scope>
    <source>
        <strain evidence="1 2">WD2A32</strain>
    </source>
</reference>
<dbReference type="Proteomes" id="UP000253941">
    <property type="component" value="Unassembled WGS sequence"/>
</dbReference>
<dbReference type="AlphaFoldDB" id="A0A369T816"/>
<sequence length="75" mass="8730">MPEFDHRQWNDLLYCLQDAAHAADMLRDGLIEFDRSGLPEADKAEMDRLAYLARQLERHIQEADRFAENPQTKAA</sequence>
<evidence type="ECO:0000313" key="2">
    <source>
        <dbReference type="Proteomes" id="UP000253941"/>
    </source>
</evidence>
<accession>A0A369T816</accession>
<name>A0A369T816_9PROT</name>